<dbReference type="PROSITE" id="PS51257">
    <property type="entry name" value="PROKAR_LIPOPROTEIN"/>
    <property type="match status" value="1"/>
</dbReference>
<reference evidence="1 2" key="1">
    <citation type="submission" date="2017-07" db="EMBL/GenBank/DDBJ databases">
        <title>Draft whole genome sequences of clinical Proprionibacteriaceae strains.</title>
        <authorList>
            <person name="Bernier A.-M."/>
            <person name="Bernard K."/>
            <person name="Domingo M.-C."/>
        </authorList>
    </citation>
    <scope>NUCLEOTIDE SEQUENCE [LARGE SCALE GENOMIC DNA]</scope>
    <source>
        <strain evidence="1 2">NML 150081</strain>
    </source>
</reference>
<evidence type="ECO:0008006" key="3">
    <source>
        <dbReference type="Google" id="ProtNLM"/>
    </source>
</evidence>
<proteinExistence type="predicted"/>
<dbReference type="Proteomes" id="UP000216300">
    <property type="component" value="Unassembled WGS sequence"/>
</dbReference>
<protein>
    <recommendedName>
        <fullName evidence="3">DUF4439 domain-containing protein</fullName>
    </recommendedName>
</protein>
<evidence type="ECO:0000313" key="1">
    <source>
        <dbReference type="EMBL" id="OYN89924.1"/>
    </source>
</evidence>
<name>A0A255EEE6_9ACTN</name>
<comment type="caution">
    <text evidence="1">The sequence shown here is derived from an EMBL/GenBank/DDBJ whole genome shotgun (WGS) entry which is preliminary data.</text>
</comment>
<dbReference type="AlphaFoldDB" id="A0A255EEE6"/>
<evidence type="ECO:0000313" key="2">
    <source>
        <dbReference type="Proteomes" id="UP000216300"/>
    </source>
</evidence>
<organism evidence="1 2">
    <name type="scientific">Parenemella sanctibonifatiensis</name>
    <dbReference type="NCBI Taxonomy" id="2016505"/>
    <lineage>
        <taxon>Bacteria</taxon>
        <taxon>Bacillati</taxon>
        <taxon>Actinomycetota</taxon>
        <taxon>Actinomycetes</taxon>
        <taxon>Propionibacteriales</taxon>
        <taxon>Propionibacteriaceae</taxon>
        <taxon>Parenemella</taxon>
    </lineage>
</organism>
<accession>A0A255EEE6</accession>
<keyword evidence="2" id="KW-1185">Reference proteome</keyword>
<dbReference type="Gene3D" id="1.20.1260.10">
    <property type="match status" value="1"/>
</dbReference>
<dbReference type="EMBL" id="NMVJ01000008">
    <property type="protein sequence ID" value="OYN89924.1"/>
    <property type="molecule type" value="Genomic_DNA"/>
</dbReference>
<dbReference type="InterPro" id="IPR012347">
    <property type="entry name" value="Ferritin-like"/>
</dbReference>
<sequence>MLTRRALLWTGLAAVSLTGCTVSEPRVSGSPQPVPTPDPQALAASAIETELAALCHAAGSEWAPAGAAYTARAWALSGPEPLARRGLTHSPAPSTPTTDRTLAGALRAAAESGRGRALEHGGLLRLLYASAAAFSAGALSALPAAPSVALRDRRQPDPPQVSAEQALADVVRQLHALIAVLQPAIPVATSEAAQVLRPALSAARQLRDDLTLALVEAGAEAPAAAPAYTLPELRTPDQARQAGADGAAALLPWVGRWVMTAEDPSEAIAGLAQWSAISTTLGGALPVWPGYPPS</sequence>
<dbReference type="RefSeq" id="WP_094454952.1">
    <property type="nucleotide sequence ID" value="NZ_NMVJ01000008.1"/>
</dbReference>
<gene>
    <name evidence="1" type="ORF">CGZ91_10555</name>
</gene>